<keyword evidence="7" id="KW-0238">DNA-binding</keyword>
<dbReference type="PROSITE" id="PS51915">
    <property type="entry name" value="ZAD"/>
    <property type="match status" value="1"/>
</dbReference>
<feature type="compositionally biased region" description="Basic and acidic residues" evidence="12">
    <location>
        <begin position="197"/>
        <end position="206"/>
    </location>
</feature>
<dbReference type="OrthoDB" id="8196298at2759"/>
<reference evidence="16" key="1">
    <citation type="submission" date="2025-08" db="UniProtKB">
        <authorList>
            <consortium name="RefSeq"/>
        </authorList>
    </citation>
    <scope>IDENTIFICATION</scope>
    <source>
        <tissue evidence="16">Whole organism</tissue>
    </source>
</reference>
<feature type="domain" description="C2H2-type" evidence="13">
    <location>
        <begin position="814"/>
        <end position="841"/>
    </location>
</feature>
<dbReference type="Gene3D" id="3.30.160.60">
    <property type="entry name" value="Classic Zinc Finger"/>
    <property type="match status" value="7"/>
</dbReference>
<feature type="compositionally biased region" description="Polar residues" evidence="12">
    <location>
        <begin position="173"/>
        <end position="182"/>
    </location>
</feature>
<keyword evidence="2 11" id="KW-0479">Metal-binding</keyword>
<feature type="domain" description="C2H2-type" evidence="13">
    <location>
        <begin position="423"/>
        <end position="450"/>
    </location>
</feature>
<evidence type="ECO:0000256" key="8">
    <source>
        <dbReference type="ARBA" id="ARBA00023163"/>
    </source>
</evidence>
<dbReference type="GO" id="GO:0005634">
    <property type="term" value="C:nucleus"/>
    <property type="evidence" value="ECO:0007669"/>
    <property type="project" value="UniProtKB-SubCell"/>
</dbReference>
<dbReference type="PANTHER" id="PTHR24384:SF189">
    <property type="entry name" value="C2H2-TYPE DOMAIN-CONTAINING PROTEIN-RELATED"/>
    <property type="match status" value="1"/>
</dbReference>
<evidence type="ECO:0000256" key="4">
    <source>
        <dbReference type="ARBA" id="ARBA00022771"/>
    </source>
</evidence>
<evidence type="ECO:0000259" key="14">
    <source>
        <dbReference type="PROSITE" id="PS51915"/>
    </source>
</evidence>
<feature type="domain" description="C2H2-type" evidence="13">
    <location>
        <begin position="900"/>
        <end position="927"/>
    </location>
</feature>
<feature type="region of interest" description="Disordered" evidence="12">
    <location>
        <begin position="254"/>
        <end position="292"/>
    </location>
</feature>
<evidence type="ECO:0000256" key="5">
    <source>
        <dbReference type="ARBA" id="ARBA00022833"/>
    </source>
</evidence>
<feature type="domain" description="ZAD" evidence="14">
    <location>
        <begin position="11"/>
        <end position="84"/>
    </location>
</feature>
<dbReference type="GO" id="GO:0000981">
    <property type="term" value="F:DNA-binding transcription factor activity, RNA polymerase II-specific"/>
    <property type="evidence" value="ECO:0007669"/>
    <property type="project" value="TreeGrafter"/>
</dbReference>
<dbReference type="InterPro" id="IPR013087">
    <property type="entry name" value="Znf_C2H2_type"/>
</dbReference>
<evidence type="ECO:0000256" key="9">
    <source>
        <dbReference type="ARBA" id="ARBA00023242"/>
    </source>
</evidence>
<dbReference type="SUPFAM" id="SSF57716">
    <property type="entry name" value="Glucocorticoid receptor-like (DNA-binding domain)"/>
    <property type="match status" value="1"/>
</dbReference>
<protein>
    <submittedName>
        <fullName evidence="16">Zinc finger protein 184</fullName>
    </submittedName>
</protein>
<dbReference type="KEGG" id="foc:113202453"/>
<evidence type="ECO:0000256" key="6">
    <source>
        <dbReference type="ARBA" id="ARBA00023015"/>
    </source>
</evidence>
<evidence type="ECO:0000256" key="2">
    <source>
        <dbReference type="ARBA" id="ARBA00022723"/>
    </source>
</evidence>
<dbReference type="GeneID" id="113202453"/>
<feature type="domain" description="C2H2-type" evidence="13">
    <location>
        <begin position="1133"/>
        <end position="1157"/>
    </location>
</feature>
<dbReference type="Gene3D" id="3.40.1800.20">
    <property type="match status" value="1"/>
</dbReference>
<keyword evidence="8" id="KW-0804">Transcription</keyword>
<keyword evidence="9" id="KW-0539">Nucleus</keyword>
<feature type="binding site" evidence="11">
    <location>
        <position position="57"/>
    </location>
    <ligand>
        <name>Zn(2+)</name>
        <dbReference type="ChEBI" id="CHEBI:29105"/>
    </ligand>
</feature>
<dbReference type="FunFam" id="3.30.160.60:FF:000100">
    <property type="entry name" value="Zinc finger 45-like"/>
    <property type="match status" value="1"/>
</dbReference>
<gene>
    <name evidence="16" type="primary">LOC113202453</name>
</gene>
<dbReference type="Proteomes" id="UP000504606">
    <property type="component" value="Unplaced"/>
</dbReference>
<feature type="domain" description="C2H2-type" evidence="13">
    <location>
        <begin position="1105"/>
        <end position="1132"/>
    </location>
</feature>
<evidence type="ECO:0000256" key="10">
    <source>
        <dbReference type="PROSITE-ProRule" id="PRU00042"/>
    </source>
</evidence>
<dbReference type="SUPFAM" id="SSF57667">
    <property type="entry name" value="beta-beta-alpha zinc fingers"/>
    <property type="match status" value="6"/>
</dbReference>
<dbReference type="InterPro" id="IPR036236">
    <property type="entry name" value="Znf_C2H2_sf"/>
</dbReference>
<keyword evidence="5 11" id="KW-0862">Zinc</keyword>
<evidence type="ECO:0000256" key="3">
    <source>
        <dbReference type="ARBA" id="ARBA00022737"/>
    </source>
</evidence>
<keyword evidence="4 10" id="KW-0863">Zinc-finger</keyword>
<dbReference type="InterPro" id="IPR050752">
    <property type="entry name" value="C2H2-ZF_domain"/>
</dbReference>
<feature type="domain" description="C2H2-type" evidence="13">
    <location>
        <begin position="842"/>
        <end position="870"/>
    </location>
</feature>
<feature type="domain" description="C2H2-type" evidence="13">
    <location>
        <begin position="1163"/>
        <end position="1187"/>
    </location>
</feature>
<dbReference type="AlphaFoldDB" id="A0A6J1RTY8"/>
<feature type="domain" description="C2H2-type" evidence="13">
    <location>
        <begin position="1009"/>
        <end position="1036"/>
    </location>
</feature>
<keyword evidence="15" id="KW-1185">Reference proteome</keyword>
<feature type="binding site" evidence="11">
    <location>
        <position position="16"/>
    </location>
    <ligand>
        <name>Zn(2+)</name>
        <dbReference type="ChEBI" id="CHEBI:29105"/>
    </ligand>
</feature>
<evidence type="ECO:0000313" key="15">
    <source>
        <dbReference type="Proteomes" id="UP000504606"/>
    </source>
</evidence>
<feature type="domain" description="C2H2-type" evidence="13">
    <location>
        <begin position="338"/>
        <end position="366"/>
    </location>
</feature>
<proteinExistence type="predicted"/>
<feature type="region of interest" description="Disordered" evidence="12">
    <location>
        <begin position="173"/>
        <end position="206"/>
    </location>
</feature>
<dbReference type="SMART" id="SM00355">
    <property type="entry name" value="ZnF_C2H2"/>
    <property type="match status" value="15"/>
</dbReference>
<feature type="region of interest" description="Disordered" evidence="12">
    <location>
        <begin position="959"/>
        <end position="995"/>
    </location>
</feature>
<dbReference type="PROSITE" id="PS50157">
    <property type="entry name" value="ZINC_FINGER_C2H2_2"/>
    <property type="match status" value="12"/>
</dbReference>
<organism evidence="15 16">
    <name type="scientific">Frankliniella occidentalis</name>
    <name type="common">Western flower thrips</name>
    <name type="synonym">Euthrips occidentalis</name>
    <dbReference type="NCBI Taxonomy" id="133901"/>
    <lineage>
        <taxon>Eukaryota</taxon>
        <taxon>Metazoa</taxon>
        <taxon>Ecdysozoa</taxon>
        <taxon>Arthropoda</taxon>
        <taxon>Hexapoda</taxon>
        <taxon>Insecta</taxon>
        <taxon>Pterygota</taxon>
        <taxon>Neoptera</taxon>
        <taxon>Paraneoptera</taxon>
        <taxon>Thysanoptera</taxon>
        <taxon>Terebrantia</taxon>
        <taxon>Thripoidea</taxon>
        <taxon>Thripidae</taxon>
        <taxon>Frankliniella</taxon>
    </lineage>
</organism>
<dbReference type="PROSITE" id="PS00028">
    <property type="entry name" value="ZINC_FINGER_C2H2_1"/>
    <property type="match status" value="13"/>
</dbReference>
<evidence type="ECO:0000256" key="11">
    <source>
        <dbReference type="PROSITE-ProRule" id="PRU01263"/>
    </source>
</evidence>
<dbReference type="RefSeq" id="XP_026272469.1">
    <property type="nucleotide sequence ID" value="XM_026416684.2"/>
</dbReference>
<sequence length="1187" mass="134098">MATGYSQDFNISCRLCLTNTLRLLPIFETQDGGLSQKIFTCLSIKVSEYDGLPKYICHKCECQVNMWHYFKEECELSQKKLREWQEYSQASSVFVPGSSENVDEAVYIKQEPEDEVMHVLHHINESVNFDDHVEDINNEIDHSNKAVVECYSAADNEDETSSPFTLVISGTTSVAPEESSPNDTHDIAVKNGTSVPEGRKSTEDRNASDVVCVETNNPDRAIIEVDLGDSNEATSSLSTNSIFANTKLDSAAESSLMSTESMECSEEPSIKKEPPETVKSSTPSSSSTDNLDFKKKISKSSFSEASINPSIKGEKVFYNYLSVDLPKIENDLFDENTKLCKFCNKFFQNNSNLWRHIKDKHAKENPFRCSACRKVFPGRKELTTHRVKTVSKFCRSGREPNADTSRSSIITHDEITNGKVGRYECSECNHKFGQLNAILAHVRTHSGEKPFFCYKCNKDFHLRKSALKHVSGCPGKMEGQTVIPKGKLKLLPNLTKISKGSKLKSSGKPTPIKDNSCTKCQLTLEFGTEFSSHTCKKCISCSKFIPTELLQKHFSQCFKSSAVQDVESKSEISTCSTSSVISNVSDLEAHVKTEEIDQENGSENTEKVKKKRKTPNKIKVKVDLSRQELWANNHDKDGNLILICQICHLAFSSRKSLYCHLLKHSSKAFRCKFEQCSSLMWSLRASFEAHMLKVHGVSHNELKDYLMTSAEELSGSSQDPLIPSKSKAAGKYSAVKLKCDTCFKLCSSVSSLKFHKLTHKKMTCKKCEITFPASMERAHVCLPKVKVETSNTGVEQPAQGNQPPVLPEKRPIQYTCHLCKKKFHTKKILYQHKKMHIKMKIYKCNVCENSYSDSGALQSHKELDHPNELQLPCVKIEIMETPKDVEIQPKEETKTVEKPWKCNRCSRRYSYKESLRRHMKLHRLKKPKKPIDVNNPESLYCTLCDRMFESRGSLQCHKGWHSREMNSSESSVSPLKEDSPASMEDSSANTPIVEGKSTSTSLSLSFDTFGCDICSKRFATQRNLNIHMVYHRKIKSVVVEDTNSKISAPDVNAPVSDPLTFKCEACPQTFSDFSEFTAHSNLHSNNDLSTVTADVSVEIPKVEQLHCKLCNKEYRCKKSLKYHMMGHSGEKPYKCKSCSNQYSNPNALAKHERDRHAPILRPFSCIRCKTSFILKEDLLAHREKCTH</sequence>
<dbReference type="Pfam" id="PF00096">
    <property type="entry name" value="zf-C2H2"/>
    <property type="match status" value="3"/>
</dbReference>
<keyword evidence="3" id="KW-0677">Repeat</keyword>
<dbReference type="GO" id="GO:0008270">
    <property type="term" value="F:zinc ion binding"/>
    <property type="evidence" value="ECO:0007669"/>
    <property type="project" value="UniProtKB-UniRule"/>
</dbReference>
<feature type="domain" description="C2H2-type" evidence="13">
    <location>
        <begin position="939"/>
        <end position="966"/>
    </location>
</feature>
<feature type="binding site" evidence="11">
    <location>
        <position position="13"/>
    </location>
    <ligand>
        <name>Zn(2+)</name>
        <dbReference type="ChEBI" id="CHEBI:29105"/>
    </ligand>
</feature>
<feature type="binding site" evidence="11">
    <location>
        <position position="60"/>
    </location>
    <ligand>
        <name>Zn(2+)</name>
        <dbReference type="ChEBI" id="CHEBI:29105"/>
    </ligand>
</feature>
<evidence type="ECO:0000259" key="13">
    <source>
        <dbReference type="PROSITE" id="PS50157"/>
    </source>
</evidence>
<dbReference type="SMART" id="SM00868">
    <property type="entry name" value="zf-AD"/>
    <property type="match status" value="1"/>
</dbReference>
<evidence type="ECO:0000256" key="7">
    <source>
        <dbReference type="ARBA" id="ARBA00023125"/>
    </source>
</evidence>
<evidence type="ECO:0000313" key="16">
    <source>
        <dbReference type="RefSeq" id="XP_026272469.1"/>
    </source>
</evidence>
<evidence type="ECO:0000256" key="1">
    <source>
        <dbReference type="ARBA" id="ARBA00004123"/>
    </source>
</evidence>
<dbReference type="InterPro" id="IPR012934">
    <property type="entry name" value="Znf_AD"/>
</dbReference>
<feature type="domain" description="C2H2-type" evidence="13">
    <location>
        <begin position="367"/>
        <end position="400"/>
    </location>
</feature>
<dbReference type="GO" id="GO:0000978">
    <property type="term" value="F:RNA polymerase II cis-regulatory region sequence-specific DNA binding"/>
    <property type="evidence" value="ECO:0007669"/>
    <property type="project" value="TreeGrafter"/>
</dbReference>
<keyword evidence="6" id="KW-0805">Transcription regulation</keyword>
<accession>A0A6J1RTY8</accession>
<evidence type="ECO:0000256" key="12">
    <source>
        <dbReference type="SAM" id="MobiDB-lite"/>
    </source>
</evidence>
<dbReference type="Pfam" id="PF07776">
    <property type="entry name" value="zf-AD"/>
    <property type="match status" value="1"/>
</dbReference>
<name>A0A6J1RTY8_FRAOC</name>
<feature type="domain" description="C2H2-type" evidence="13">
    <location>
        <begin position="1061"/>
        <end position="1088"/>
    </location>
</feature>
<comment type="subcellular location">
    <subcellularLocation>
        <location evidence="1">Nucleus</location>
    </subcellularLocation>
</comment>
<dbReference type="PANTHER" id="PTHR24384">
    <property type="entry name" value="FINGER PUTATIVE TRANSCRIPTION FACTOR FAMILY-RELATED"/>
    <property type="match status" value="1"/>
</dbReference>